<dbReference type="RefSeq" id="YP_007677798.1">
    <property type="nucleotide sequence ID" value="NC_020879.1"/>
</dbReference>
<dbReference type="GeneID" id="15041320"/>
<dbReference type="OrthoDB" id="38380at10239"/>
<keyword evidence="2" id="KW-1185">Reference proteome</keyword>
<dbReference type="EMBL" id="JN377895">
    <property type="protein sequence ID" value="AFN69711.1"/>
    <property type="molecule type" value="Genomic_DNA"/>
</dbReference>
<organism evidence="1 2">
    <name type="scientific">Aeromonas phage Aes012</name>
    <dbReference type="NCBI Taxonomy" id="1198014"/>
    <lineage>
        <taxon>Viruses</taxon>
        <taxon>Duplodnaviria</taxon>
        <taxon>Heunggongvirae</taxon>
        <taxon>Uroviricota</taxon>
        <taxon>Caudoviricetes</taxon>
        <taxon>Pantevenvirales</taxon>
        <taxon>Straboviridae</taxon>
        <taxon>Tulanevirus</taxon>
        <taxon>Tulanevirus aes12</taxon>
    </lineage>
</organism>
<dbReference type="Proteomes" id="UP000002894">
    <property type="component" value="Segment"/>
</dbReference>
<reference evidence="1 2" key="1">
    <citation type="submission" date="2011-07" db="EMBL/GenBank/DDBJ databases">
        <title>Complete genome of Aeromonas phage Aes012.</title>
        <authorList>
            <person name="Petrov V.M."/>
            <person name="Ratnayaka S."/>
            <person name="Karam J.D."/>
        </authorList>
    </citation>
    <scope>NUCLEOTIDE SEQUENCE [LARGE SCALE GENOMIC DNA]</scope>
</reference>
<evidence type="ECO:0000313" key="2">
    <source>
        <dbReference type="Proteomes" id="UP000002894"/>
    </source>
</evidence>
<name>I6YME1_9CAUD</name>
<dbReference type="KEGG" id="vg:15041320"/>
<gene>
    <name evidence="1" type="ORF">Aes012_081</name>
</gene>
<proteinExistence type="predicted"/>
<accession>I6YME1</accession>
<evidence type="ECO:0000313" key="1">
    <source>
        <dbReference type="EMBL" id="AFN69711.1"/>
    </source>
</evidence>
<protein>
    <submittedName>
        <fullName evidence="1">Putative phage protein</fullName>
    </submittedName>
</protein>
<sequence length="120" mass="13866">MNTANKLYRFITDADKIDEFINDLNTNKRIYEALKDTNFALKLTATSSVHYIAVDIYGDRIIDEFDYDFNETEVKLFLDTIEHAEQPIDASALIDWVKAHNHGDLQFDKVIAMYNIAKGE</sequence>